<dbReference type="InterPro" id="IPR042211">
    <property type="entry name" value="CRISPR-assoc_Cas1_N"/>
</dbReference>
<dbReference type="NCBIfam" id="TIGR00372">
    <property type="entry name" value="cas4"/>
    <property type="match status" value="1"/>
</dbReference>
<sequence length="556" mass="62818">MAENPDLPFIPARMLNEYVYCPRLGYLMWVQGEFAHSADTVDGKLKHRRVDKESRQRLPEAPDDEETIHARSVGLSSALLGITAKIDLVEGEGEVVRPVDYKRGKRPHVAGGVYAPERVQLCAQGLLLREHGFQVDEGFIYFVESRERVGVPFNGELIDETLAAIDGFRESASIGEIPPPLEDSPKCPRCSLVGICLPDEVRFLSHAGTEPRPIYPHTENGLPLYVQSPRAYVRKAGDTLVVEVEKEKVAAARYGETSQVVLFGNSSLTTPALHECLAREIPVTWLSYGGWFMGHTVGTGHRNVETRTVQYRASFDEEACLKLARRLVAGKIANSRTLLKRNWKGNVEEISPTLDALRRDLRNAFRMRTLDTLLGIEGTAAGRYFENFSGMFKRDENEKIPFDLTTRNRRPPRDPVNAMLSFAYAMLTREWTVTLAAVGLDPYRGFYHQARFGRPALSLDMMEPFRPLIADSTVLMAINNGEVQPDDFIHAAGSCNLSEKGRRSFIAAFERRMSQEVTHPIFRYRISYRRLFEVQARLLVRFLLGEIPNFPVFVTR</sequence>
<dbReference type="InterPro" id="IPR013343">
    <property type="entry name" value="CRISPR-assoc_prot_Cas4"/>
</dbReference>
<dbReference type="EMBL" id="AP024355">
    <property type="protein sequence ID" value="BCR05672.1"/>
    <property type="molecule type" value="Genomic_DNA"/>
</dbReference>
<dbReference type="InterPro" id="IPR042206">
    <property type="entry name" value="CRISPR-assoc_Cas1_C"/>
</dbReference>
<comment type="subunit">
    <text evidence="13 14">Homodimer, forms a heterotetramer with a Cas2 homodimer.</text>
</comment>
<evidence type="ECO:0000256" key="2">
    <source>
        <dbReference type="ARBA" id="ARBA00022723"/>
    </source>
</evidence>
<evidence type="ECO:0000256" key="13">
    <source>
        <dbReference type="ARBA" id="ARBA00038592"/>
    </source>
</evidence>
<dbReference type="InterPro" id="IPR022765">
    <property type="entry name" value="Dna2/Cas4_DUF83"/>
</dbReference>
<evidence type="ECO:0000256" key="14">
    <source>
        <dbReference type="HAMAP-Rule" id="MF_01470"/>
    </source>
</evidence>
<dbReference type="PANTHER" id="PTHR34353">
    <property type="entry name" value="CRISPR-ASSOCIATED ENDONUCLEASE CAS1 1"/>
    <property type="match status" value="1"/>
</dbReference>
<evidence type="ECO:0000256" key="3">
    <source>
        <dbReference type="ARBA" id="ARBA00022759"/>
    </source>
</evidence>
<dbReference type="RefSeq" id="WP_221249080.1">
    <property type="nucleotide sequence ID" value="NZ_AP024355.1"/>
</dbReference>
<evidence type="ECO:0000256" key="10">
    <source>
        <dbReference type="ARBA" id="ARBA00023125"/>
    </source>
</evidence>
<dbReference type="Gene3D" id="1.20.120.920">
    <property type="entry name" value="CRISPR-associated endonuclease Cas1, C-terminal domain"/>
    <property type="match status" value="1"/>
</dbReference>
<dbReference type="Pfam" id="PF01867">
    <property type="entry name" value="Cas_Cas1"/>
    <property type="match status" value="1"/>
</dbReference>
<dbReference type="InterPro" id="IPR050646">
    <property type="entry name" value="Cas1"/>
</dbReference>
<dbReference type="CDD" id="cd09634">
    <property type="entry name" value="Cas1_I-II-III"/>
    <property type="match status" value="1"/>
</dbReference>
<dbReference type="Gene3D" id="3.100.10.20">
    <property type="entry name" value="CRISPR-associated endonuclease Cas1, N-terminal domain"/>
    <property type="match status" value="1"/>
</dbReference>
<gene>
    <name evidence="16" type="primary">cas4-cas1</name>
    <name evidence="14" type="synonym">cas1</name>
    <name evidence="16" type="ORF">DESUT3_27410</name>
</gene>
<comment type="catalytic activity">
    <reaction evidence="12">
        <text>exonucleolytic cleavage in the 5'- to 3'-direction to yield nucleoside 3'-phosphates.</text>
        <dbReference type="EC" id="3.1.12.1"/>
    </reaction>
</comment>
<comment type="cofactor">
    <cofactor evidence="14">
        <name>Mg(2+)</name>
        <dbReference type="ChEBI" id="CHEBI:18420"/>
    </cofactor>
    <cofactor evidence="14">
        <name>Mn(2+)</name>
        <dbReference type="ChEBI" id="CHEBI:29035"/>
    </cofactor>
</comment>
<evidence type="ECO:0000313" key="16">
    <source>
        <dbReference type="EMBL" id="BCR05672.1"/>
    </source>
</evidence>
<evidence type="ECO:0000259" key="15">
    <source>
        <dbReference type="Pfam" id="PF01930"/>
    </source>
</evidence>
<evidence type="ECO:0000256" key="12">
    <source>
        <dbReference type="ARBA" id="ARBA00033996"/>
    </source>
</evidence>
<feature type="domain" description="DUF83" evidence="15">
    <location>
        <begin position="14"/>
        <end position="197"/>
    </location>
</feature>
<accession>A0ABM8HRJ5</accession>
<keyword evidence="7" id="KW-0408">Iron</keyword>
<reference evidence="16 17" key="1">
    <citation type="journal article" date="2016" name="C (Basel)">
        <title>Selective Growth of and Electricity Production by Marine Exoelectrogenic Bacteria in Self-Aggregated Hydrogel of Microbially Reduced Graphene Oxide.</title>
        <authorList>
            <person name="Yoshida N."/>
            <person name="Goto Y."/>
            <person name="Miyata Y."/>
        </authorList>
    </citation>
    <scope>NUCLEOTIDE SEQUENCE [LARGE SCALE GENOMIC DNA]</scope>
    <source>
        <strain evidence="16 17">NIT-T3</strain>
    </source>
</reference>
<keyword evidence="3 14" id="KW-0255">Endonuclease</keyword>
<dbReference type="Proteomes" id="UP001319827">
    <property type="component" value="Chromosome"/>
</dbReference>
<comment type="similarity">
    <text evidence="14">Belongs to the CRISPR-associated endonuclease Cas1 family.</text>
</comment>
<evidence type="ECO:0000256" key="8">
    <source>
        <dbReference type="ARBA" id="ARBA00023014"/>
    </source>
</evidence>
<keyword evidence="4 14" id="KW-0378">Hydrolase</keyword>
<evidence type="ECO:0000256" key="9">
    <source>
        <dbReference type="ARBA" id="ARBA00023118"/>
    </source>
</evidence>
<dbReference type="PANTHER" id="PTHR34353:SF2">
    <property type="entry name" value="CRISPR-ASSOCIATED ENDONUCLEASE CAS1 1"/>
    <property type="match status" value="1"/>
</dbReference>
<name>A0ABM8HRJ5_9BACT</name>
<feature type="binding site" evidence="14">
    <location>
        <position position="448"/>
    </location>
    <ligand>
        <name>Mn(2+)</name>
        <dbReference type="ChEBI" id="CHEBI:29035"/>
    </ligand>
</feature>
<evidence type="ECO:0000256" key="4">
    <source>
        <dbReference type="ARBA" id="ARBA00022801"/>
    </source>
</evidence>
<keyword evidence="2 14" id="KW-0479">Metal-binding</keyword>
<evidence type="ECO:0000313" key="17">
    <source>
        <dbReference type="Proteomes" id="UP001319827"/>
    </source>
</evidence>
<dbReference type="NCBIfam" id="TIGR00287">
    <property type="entry name" value="cas1"/>
    <property type="match status" value="1"/>
</dbReference>
<evidence type="ECO:0000256" key="5">
    <source>
        <dbReference type="ARBA" id="ARBA00022839"/>
    </source>
</evidence>
<keyword evidence="9 14" id="KW-0051">Antiviral defense</keyword>
<evidence type="ECO:0000256" key="6">
    <source>
        <dbReference type="ARBA" id="ARBA00022842"/>
    </source>
</evidence>
<keyword evidence="1 14" id="KW-0540">Nuclease</keyword>
<keyword evidence="8" id="KW-0411">Iron-sulfur</keyword>
<dbReference type="InterPro" id="IPR002729">
    <property type="entry name" value="CRISPR-assoc_Cas1"/>
</dbReference>
<reference evidence="16 17" key="2">
    <citation type="journal article" date="2021" name="Int. J. Syst. Evol. Microbiol.">
        <title>Isolation and Polyphasic Characterization of Desulfuromonas versatilis sp. Nov., an Electrogenic Bacteria Capable of Versatile Metabolism Isolated from a Graphene Oxide-Reducing Enrichment Culture.</title>
        <authorList>
            <person name="Xie L."/>
            <person name="Yoshida N."/>
            <person name="Ishii S."/>
            <person name="Meng L."/>
        </authorList>
    </citation>
    <scope>NUCLEOTIDE SEQUENCE [LARGE SCALE GENOMIC DNA]</scope>
    <source>
        <strain evidence="16 17">NIT-T3</strain>
    </source>
</reference>
<keyword evidence="10 14" id="KW-0238">DNA-binding</keyword>
<dbReference type="GO" id="GO:0004527">
    <property type="term" value="F:exonuclease activity"/>
    <property type="evidence" value="ECO:0007669"/>
    <property type="project" value="UniProtKB-KW"/>
</dbReference>
<dbReference type="Gene3D" id="3.90.320.10">
    <property type="match status" value="1"/>
</dbReference>
<protein>
    <recommendedName>
        <fullName evidence="14">CRISPR-associated endonuclease Cas1</fullName>
        <ecNumber evidence="14">3.1.-.-</ecNumber>
    </recommendedName>
</protein>
<keyword evidence="5 16" id="KW-0269">Exonuclease</keyword>
<organism evidence="16 17">
    <name type="scientific">Desulfuromonas versatilis</name>
    <dbReference type="NCBI Taxonomy" id="2802975"/>
    <lineage>
        <taxon>Bacteria</taxon>
        <taxon>Pseudomonadati</taxon>
        <taxon>Thermodesulfobacteriota</taxon>
        <taxon>Desulfuromonadia</taxon>
        <taxon>Desulfuromonadales</taxon>
        <taxon>Desulfuromonadaceae</taxon>
        <taxon>Desulfuromonas</taxon>
    </lineage>
</organism>
<feature type="binding site" evidence="14">
    <location>
        <position position="463"/>
    </location>
    <ligand>
        <name>Mn(2+)</name>
        <dbReference type="ChEBI" id="CHEBI:29035"/>
    </ligand>
</feature>
<keyword evidence="6 14" id="KW-0460">Magnesium</keyword>
<dbReference type="EC" id="3.1.-.-" evidence="14"/>
<evidence type="ECO:0000256" key="11">
    <source>
        <dbReference type="ARBA" id="ARBA00023211"/>
    </source>
</evidence>
<evidence type="ECO:0000256" key="7">
    <source>
        <dbReference type="ARBA" id="ARBA00023004"/>
    </source>
</evidence>
<dbReference type="Pfam" id="PF01930">
    <property type="entry name" value="Cas_Cas4"/>
    <property type="match status" value="1"/>
</dbReference>
<comment type="function">
    <text evidence="14">CRISPR (clustered regularly interspaced short palindromic repeat), is an adaptive immune system that provides protection against mobile genetic elements (viruses, transposable elements and conjugative plasmids). CRISPR clusters contain spacers, sequences complementary to antecedent mobile elements, and target invading nucleic acids. CRISPR clusters are transcribed and processed into CRISPR RNA (crRNA). Acts as a dsDNA endonuclease. Involved in the integration of spacer DNA into the CRISPR cassette.</text>
</comment>
<proteinExistence type="inferred from homology"/>
<keyword evidence="17" id="KW-1185">Reference proteome</keyword>
<dbReference type="InterPro" id="IPR011604">
    <property type="entry name" value="PDDEXK-like_dom_sf"/>
</dbReference>
<feature type="binding site" evidence="14">
    <location>
        <position position="377"/>
    </location>
    <ligand>
        <name>Mn(2+)</name>
        <dbReference type="ChEBI" id="CHEBI:29035"/>
    </ligand>
</feature>
<dbReference type="HAMAP" id="MF_01470">
    <property type="entry name" value="Cas1"/>
    <property type="match status" value="1"/>
</dbReference>
<evidence type="ECO:0000256" key="1">
    <source>
        <dbReference type="ARBA" id="ARBA00022722"/>
    </source>
</evidence>
<keyword evidence="11 14" id="KW-0464">Manganese</keyword>